<comment type="caution">
    <text evidence="3">The sequence shown here is derived from an EMBL/GenBank/DDBJ whole genome shotgun (WGS) entry which is preliminary data.</text>
</comment>
<dbReference type="Gene3D" id="3.30.70.1880">
    <property type="entry name" value="Protein of unknown function DUF881"/>
    <property type="match status" value="1"/>
</dbReference>
<dbReference type="STRING" id="767452.AVL62_14020"/>
<dbReference type="Proteomes" id="UP000054837">
    <property type="component" value="Unassembled WGS sequence"/>
</dbReference>
<gene>
    <name evidence="3" type="ORF">AVL62_14020</name>
</gene>
<evidence type="ECO:0000313" key="4">
    <source>
        <dbReference type="Proteomes" id="UP000054837"/>
    </source>
</evidence>
<reference evidence="3 4" key="1">
    <citation type="submission" date="2015-12" db="EMBL/GenBank/DDBJ databases">
        <title>Serinicoccus chungangenesis strain CD08_5 genome sequencing and assembly.</title>
        <authorList>
            <person name="Chander A.M."/>
            <person name="Kaur G."/>
            <person name="Nair G.R."/>
            <person name="Dhawan D.K."/>
            <person name="Kochhar R.K."/>
            <person name="Mayilraj S."/>
            <person name="Bhadada S.K."/>
        </authorList>
    </citation>
    <scope>NUCLEOTIDE SEQUENCE [LARGE SCALE GENOMIC DNA]</scope>
    <source>
        <strain evidence="3 4">CD08_5</strain>
    </source>
</reference>
<dbReference type="PANTHER" id="PTHR37313">
    <property type="entry name" value="UPF0749 PROTEIN RV1825"/>
    <property type="match status" value="1"/>
</dbReference>
<dbReference type="PANTHER" id="PTHR37313:SF4">
    <property type="entry name" value="CONSERVED MEMBRANE PROTEIN-RELATED"/>
    <property type="match status" value="1"/>
</dbReference>
<feature type="coiled-coil region" evidence="2">
    <location>
        <begin position="45"/>
        <end position="72"/>
    </location>
</feature>
<comment type="similarity">
    <text evidence="1">Belongs to the UPF0749 family.</text>
</comment>
<sequence length="241" mass="25187">MTPRRARSRTVGVTLVCLAAGLLFGTSASLARDARPEPGDLVGLITQRDLEVRELSARADELRQDVDRLRAEQATSAAAVDQQQAEELAVGVGATAVSGPAVSVTLDDAGYSLDTLPEGYSVDDVVVHQQDLQGVVNALWAGGAEAVMVQDQRIVATSSVQCVGNTLYLQGRVYSPPFTVTAVGDPEALTAALAADPVVATYRDWADAVGLGYAVADLGETELPAYAGQVQPTHAQVVESR</sequence>
<name>A0A0W8I436_9MICO</name>
<dbReference type="Pfam" id="PF05949">
    <property type="entry name" value="DUF881"/>
    <property type="match status" value="1"/>
</dbReference>
<dbReference type="InterPro" id="IPR010273">
    <property type="entry name" value="DUF881"/>
</dbReference>
<evidence type="ECO:0008006" key="5">
    <source>
        <dbReference type="Google" id="ProtNLM"/>
    </source>
</evidence>
<dbReference type="EMBL" id="LQBL01000030">
    <property type="protein sequence ID" value="KUG52508.1"/>
    <property type="molecule type" value="Genomic_DNA"/>
</dbReference>
<keyword evidence="2" id="KW-0175">Coiled coil</keyword>
<accession>A0A0W8I436</accession>
<protein>
    <recommendedName>
        <fullName evidence="5">DUF881 domain-containing protein</fullName>
    </recommendedName>
</protein>
<dbReference type="AlphaFoldDB" id="A0A0W8I436"/>
<keyword evidence="4" id="KW-1185">Reference proteome</keyword>
<evidence type="ECO:0000256" key="1">
    <source>
        <dbReference type="ARBA" id="ARBA00009108"/>
    </source>
</evidence>
<evidence type="ECO:0000313" key="3">
    <source>
        <dbReference type="EMBL" id="KUG52508.1"/>
    </source>
</evidence>
<evidence type="ECO:0000256" key="2">
    <source>
        <dbReference type="SAM" id="Coils"/>
    </source>
</evidence>
<organism evidence="3 4">
    <name type="scientific">Serinicoccus chungangensis</name>
    <dbReference type="NCBI Taxonomy" id="767452"/>
    <lineage>
        <taxon>Bacteria</taxon>
        <taxon>Bacillati</taxon>
        <taxon>Actinomycetota</taxon>
        <taxon>Actinomycetes</taxon>
        <taxon>Micrococcales</taxon>
        <taxon>Ornithinimicrobiaceae</taxon>
        <taxon>Serinicoccus</taxon>
    </lineage>
</organism>
<dbReference type="GO" id="GO:0005886">
    <property type="term" value="C:plasma membrane"/>
    <property type="evidence" value="ECO:0007669"/>
    <property type="project" value="TreeGrafter"/>
</dbReference>
<proteinExistence type="inferred from homology"/>